<dbReference type="OrthoDB" id="496479at2759"/>
<proteinExistence type="predicted"/>
<gene>
    <name evidence="2" type="ORF">PECAL_1P25610</name>
</gene>
<sequence length="402" mass="44243">MASFSGLAGKVRSITESDEFDLGSISSAYDAGRLITDAFSTPFSDRDEMVRVTFVVGAGKANRQKYDASLQKWIVAALKAIDYEDNKSASCDFDSAGSFKTQHDTGRNLIFVHVFPRCAKKVVDASNEDETVDEPARLSREHLLVAAEMKTFERTVAKRCPTWSCKKRLQEKLREVRAQFTQIDSKLMNREALDDAEQALYELGSGDDLDGKLKFLQKSLMEMVQNGQLTTTEKTLCLEQMDERAESAPNDKAKKRIEENREALSKRSVLDYKPPKIEHTAAIKALQTKLAPLAALEKRGGALLSVAEVSKLGEAPDLEERISTLEEASRLWYETDAELAARLAPLRKHLSDLRRKSAAPQKKASTGGWATVSSQSKSRGGARTASRGKASRSGGAFAALGD</sequence>
<keyword evidence="3" id="KW-1185">Reference proteome</keyword>
<comment type="caution">
    <text evidence="2">The sequence shown here is derived from an EMBL/GenBank/DDBJ whole genome shotgun (WGS) entry which is preliminary data.</text>
</comment>
<dbReference type="AlphaFoldDB" id="A0A8J2S7B6"/>
<accession>A0A8J2S7B6</accession>
<protein>
    <submittedName>
        <fullName evidence="2">Uncharacterized protein</fullName>
    </submittedName>
</protein>
<evidence type="ECO:0000256" key="1">
    <source>
        <dbReference type="SAM" id="MobiDB-lite"/>
    </source>
</evidence>
<dbReference type="EMBL" id="CAKKNE010000001">
    <property type="protein sequence ID" value="CAH0366088.1"/>
    <property type="molecule type" value="Genomic_DNA"/>
</dbReference>
<evidence type="ECO:0000313" key="3">
    <source>
        <dbReference type="Proteomes" id="UP000789595"/>
    </source>
</evidence>
<evidence type="ECO:0000313" key="2">
    <source>
        <dbReference type="EMBL" id="CAH0366088.1"/>
    </source>
</evidence>
<reference evidence="2" key="1">
    <citation type="submission" date="2021-11" db="EMBL/GenBank/DDBJ databases">
        <authorList>
            <consortium name="Genoscope - CEA"/>
            <person name="William W."/>
        </authorList>
    </citation>
    <scope>NUCLEOTIDE SEQUENCE</scope>
</reference>
<name>A0A8J2S7B6_9STRA</name>
<dbReference type="Proteomes" id="UP000789595">
    <property type="component" value="Unassembled WGS sequence"/>
</dbReference>
<organism evidence="2 3">
    <name type="scientific">Pelagomonas calceolata</name>
    <dbReference type="NCBI Taxonomy" id="35677"/>
    <lineage>
        <taxon>Eukaryota</taxon>
        <taxon>Sar</taxon>
        <taxon>Stramenopiles</taxon>
        <taxon>Ochrophyta</taxon>
        <taxon>Pelagophyceae</taxon>
        <taxon>Pelagomonadales</taxon>
        <taxon>Pelagomonadaceae</taxon>
        <taxon>Pelagomonas</taxon>
    </lineage>
</organism>
<feature type="region of interest" description="Disordered" evidence="1">
    <location>
        <begin position="352"/>
        <end position="402"/>
    </location>
</feature>